<evidence type="ECO:0000256" key="2">
    <source>
        <dbReference type="SAM" id="MobiDB-lite"/>
    </source>
</evidence>
<dbReference type="AlphaFoldDB" id="A0A4U7APP3"/>
<dbReference type="EMBL" id="PTQR01000124">
    <property type="protein sequence ID" value="TKX18885.1"/>
    <property type="molecule type" value="Genomic_DNA"/>
</dbReference>
<feature type="compositionally biased region" description="Polar residues" evidence="2">
    <location>
        <begin position="81"/>
        <end position="98"/>
    </location>
</feature>
<dbReference type="InterPro" id="IPR056884">
    <property type="entry name" value="NPHP3-like_N"/>
</dbReference>
<dbReference type="PANTHER" id="PTHR10039:SF5">
    <property type="entry name" value="NACHT DOMAIN-CONTAINING PROTEIN"/>
    <property type="match status" value="1"/>
</dbReference>
<keyword evidence="1" id="KW-0677">Repeat</keyword>
<reference evidence="4 5" key="1">
    <citation type="submission" date="2018-02" db="EMBL/GenBank/DDBJ databases">
        <title>Draft genome sequences of Elsinoe sp., causing black scab on jojoba.</title>
        <authorList>
            <person name="Stodart B."/>
            <person name="Jeffress S."/>
            <person name="Ash G."/>
            <person name="Arun Chinnappa K."/>
        </authorList>
    </citation>
    <scope>NUCLEOTIDE SEQUENCE [LARGE SCALE GENOMIC DNA]</scope>
    <source>
        <strain evidence="4 5">Hillstone_2</strain>
    </source>
</reference>
<sequence length="627" mass="71387">MPAGGGAAELLGAYTAERLPQLSHLDAHLLYSHGRSTSAGPEAGSATHDNEAFIFENAQTVEYQVGSQRVASQIFNGPVHMNSSSYRPRRANTTTYESQDPVAHKRQRWMSDIYFPEYDSRRHYVAPRESKTCDWLLQISKFQDWRKVSQTSIQHDFLWIRGKPGAGKSTLMKFAWNVIATDVQPRNVLAFFFHARGQELQHNLEGMYRSLLHQLFSKRQDTQKAIDAMPEKLSSKPDERIEDLRTLFRDAFSHVGNEPLYCFVDALDECDDELAQEIVDLLGVQLKDIARDRKSVLRICLSSRHYPTVKARGGRSIILENYSGHREDMAQYIDSKLDLEDPTYRDQVRTKMLEKARGIFLWIVVVVQVINRDDEKGDLHSILKRIDDTPDDIKSLLDRIVPDVAPNESGEGDSFWLCMSWIAHARRPLSLDELYWAIVSSNPDNSWEHWSSDLVSRSIMERFVTTASRGLVEETENSPQIMEYIHETVREYFSNIDSPQGARIIANAAFMAITKGCSFYLLNAPVVTYLWKHPDASQSTPARQSHLVAERFPFLAYVVDHLFYHINLDPLSTLSNSLLDFPLLTWILPWLILSEGTMNKSRFLYGASLASVAAMQAQDEPVAHGGS</sequence>
<gene>
    <name evidence="4" type="ORF">C1H76_8968</name>
</gene>
<proteinExistence type="predicted"/>
<evidence type="ECO:0000313" key="4">
    <source>
        <dbReference type="EMBL" id="TKX18885.1"/>
    </source>
</evidence>
<feature type="region of interest" description="Disordered" evidence="2">
    <location>
        <begin position="81"/>
        <end position="100"/>
    </location>
</feature>
<protein>
    <submittedName>
        <fullName evidence="4">NACHT domain-containing protein 8</fullName>
    </submittedName>
</protein>
<dbReference type="Gene3D" id="3.40.50.300">
    <property type="entry name" value="P-loop containing nucleotide triphosphate hydrolases"/>
    <property type="match status" value="1"/>
</dbReference>
<evidence type="ECO:0000259" key="3">
    <source>
        <dbReference type="PROSITE" id="PS50837"/>
    </source>
</evidence>
<dbReference type="Proteomes" id="UP000308133">
    <property type="component" value="Unassembled WGS sequence"/>
</dbReference>
<name>A0A4U7APP3_9PEZI</name>
<dbReference type="PANTHER" id="PTHR10039">
    <property type="entry name" value="AMELOGENIN"/>
    <property type="match status" value="1"/>
</dbReference>
<dbReference type="InterPro" id="IPR007111">
    <property type="entry name" value="NACHT_NTPase"/>
</dbReference>
<evidence type="ECO:0000256" key="1">
    <source>
        <dbReference type="ARBA" id="ARBA00022737"/>
    </source>
</evidence>
<accession>A0A4U7APP3</accession>
<evidence type="ECO:0000313" key="5">
    <source>
        <dbReference type="Proteomes" id="UP000308133"/>
    </source>
</evidence>
<feature type="domain" description="NACHT" evidence="3">
    <location>
        <begin position="156"/>
        <end position="282"/>
    </location>
</feature>
<comment type="caution">
    <text evidence="4">The sequence shown here is derived from an EMBL/GenBank/DDBJ whole genome shotgun (WGS) entry which is preliminary data.</text>
</comment>
<organism evidence="4 5">
    <name type="scientific">Elsinoe australis</name>
    <dbReference type="NCBI Taxonomy" id="40998"/>
    <lineage>
        <taxon>Eukaryota</taxon>
        <taxon>Fungi</taxon>
        <taxon>Dikarya</taxon>
        <taxon>Ascomycota</taxon>
        <taxon>Pezizomycotina</taxon>
        <taxon>Dothideomycetes</taxon>
        <taxon>Dothideomycetidae</taxon>
        <taxon>Myriangiales</taxon>
        <taxon>Elsinoaceae</taxon>
        <taxon>Elsinoe</taxon>
    </lineage>
</organism>
<dbReference type="InterPro" id="IPR027417">
    <property type="entry name" value="P-loop_NTPase"/>
</dbReference>
<dbReference type="PROSITE" id="PS50837">
    <property type="entry name" value="NACHT"/>
    <property type="match status" value="1"/>
</dbReference>
<dbReference type="Pfam" id="PF24883">
    <property type="entry name" value="NPHP3_N"/>
    <property type="match status" value="1"/>
</dbReference>
<dbReference type="SUPFAM" id="SSF52540">
    <property type="entry name" value="P-loop containing nucleoside triphosphate hydrolases"/>
    <property type="match status" value="1"/>
</dbReference>